<keyword evidence="2" id="KW-1185">Reference proteome</keyword>
<reference evidence="1" key="1">
    <citation type="journal article" date="2021" name="Microb. Physiol.">
        <title>Proteogenomic Insights into the Physiology of Marine, Sulfate-Reducing, Filamentous Desulfonema limicola and Desulfonema magnum.</title>
        <authorList>
            <person name="Schnaars V."/>
            <person name="Wohlbrand L."/>
            <person name="Scheve S."/>
            <person name="Hinrichs C."/>
            <person name="Reinhardt R."/>
            <person name="Rabus R."/>
        </authorList>
    </citation>
    <scope>NUCLEOTIDE SEQUENCE</scope>
    <source>
        <strain evidence="1">5ac10</strain>
    </source>
</reference>
<dbReference type="Proteomes" id="UP000663720">
    <property type="component" value="Chromosome"/>
</dbReference>
<name>A0A975BAI1_9BACT</name>
<gene>
    <name evidence="1" type="ORF">dnl_40120</name>
</gene>
<evidence type="ECO:0000313" key="2">
    <source>
        <dbReference type="Proteomes" id="UP000663720"/>
    </source>
</evidence>
<sequence length="39" mass="4498">MHQANFGNVLICCRQKFRNLPGKIISSGLMIKYTIKIIF</sequence>
<dbReference type="KEGG" id="dli:dnl_40120"/>
<evidence type="ECO:0000313" key="1">
    <source>
        <dbReference type="EMBL" id="QTA81669.1"/>
    </source>
</evidence>
<protein>
    <submittedName>
        <fullName evidence="1">Uncharacterized protein</fullName>
    </submittedName>
</protein>
<proteinExistence type="predicted"/>
<organism evidence="1 2">
    <name type="scientific">Desulfonema limicola</name>
    <dbReference type="NCBI Taxonomy" id="45656"/>
    <lineage>
        <taxon>Bacteria</taxon>
        <taxon>Pseudomonadati</taxon>
        <taxon>Thermodesulfobacteriota</taxon>
        <taxon>Desulfobacteria</taxon>
        <taxon>Desulfobacterales</taxon>
        <taxon>Desulfococcaceae</taxon>
        <taxon>Desulfonema</taxon>
    </lineage>
</organism>
<dbReference type="AlphaFoldDB" id="A0A975BAI1"/>
<dbReference type="EMBL" id="CP061799">
    <property type="protein sequence ID" value="QTA81669.1"/>
    <property type="molecule type" value="Genomic_DNA"/>
</dbReference>
<accession>A0A975BAI1</accession>